<comment type="caution">
    <text evidence="2">The sequence shown here is derived from an EMBL/GenBank/DDBJ whole genome shotgun (WGS) entry which is preliminary data.</text>
</comment>
<dbReference type="Proteomes" id="UP000230750">
    <property type="component" value="Unassembled WGS sequence"/>
</dbReference>
<dbReference type="InterPro" id="IPR036056">
    <property type="entry name" value="Fibrinogen-like_C"/>
</dbReference>
<evidence type="ECO:0000313" key="3">
    <source>
        <dbReference type="Proteomes" id="UP000230750"/>
    </source>
</evidence>
<dbReference type="InterPro" id="IPR014716">
    <property type="entry name" value="Fibrinogen_a/b/g_C_1"/>
</dbReference>
<dbReference type="SMART" id="SM00186">
    <property type="entry name" value="FBG"/>
    <property type="match status" value="1"/>
</dbReference>
<dbReference type="InterPro" id="IPR002181">
    <property type="entry name" value="Fibrinogen_a/b/g_C_dom"/>
</dbReference>
<feature type="domain" description="Fibrinogen C-terminal" evidence="1">
    <location>
        <begin position="1"/>
        <end position="153"/>
    </location>
</feature>
<reference evidence="2 3" key="1">
    <citation type="journal article" date="2017" name="PLoS Biol.">
        <title>The sea cucumber genome provides insights into morphological evolution and visceral regeneration.</title>
        <authorList>
            <person name="Zhang X."/>
            <person name="Sun L."/>
            <person name="Yuan J."/>
            <person name="Sun Y."/>
            <person name="Gao Y."/>
            <person name="Zhang L."/>
            <person name="Li S."/>
            <person name="Dai H."/>
            <person name="Hamel J.F."/>
            <person name="Liu C."/>
            <person name="Yu Y."/>
            <person name="Liu S."/>
            <person name="Lin W."/>
            <person name="Guo K."/>
            <person name="Jin S."/>
            <person name="Xu P."/>
            <person name="Storey K.B."/>
            <person name="Huan P."/>
            <person name="Zhang T."/>
            <person name="Zhou Y."/>
            <person name="Zhang J."/>
            <person name="Lin C."/>
            <person name="Li X."/>
            <person name="Xing L."/>
            <person name="Huo D."/>
            <person name="Sun M."/>
            <person name="Wang L."/>
            <person name="Mercier A."/>
            <person name="Li F."/>
            <person name="Yang H."/>
            <person name="Xiang J."/>
        </authorList>
    </citation>
    <scope>NUCLEOTIDE SEQUENCE [LARGE SCALE GENOMIC DNA]</scope>
    <source>
        <strain evidence="2">Shaxun</strain>
        <tissue evidence="2">Muscle</tissue>
    </source>
</reference>
<sequence>PVFLPRDCDQVRDLGGGRDGVYMIFPDGAGNDCTPTPVYCDQTADGGGWTVLQRRKFGKEDFHRTWDEYKNGFGYLHGEHWLGNDMIHRITMQGNYELMITLEDFHYTLEKASYFPFGISDEATNYTLGLGPFESGSVGDSFSGHNGSPFSTWTVITTFGPETVPRLTVVAGGSVAAISVISMESISSQPALLSVKGLFGPHGRDWNIRYTPL</sequence>
<name>A0A2G8KNJ7_STIJA</name>
<dbReference type="PROSITE" id="PS51406">
    <property type="entry name" value="FIBRINOGEN_C_2"/>
    <property type="match status" value="1"/>
</dbReference>
<dbReference type="GO" id="GO:0005615">
    <property type="term" value="C:extracellular space"/>
    <property type="evidence" value="ECO:0007669"/>
    <property type="project" value="TreeGrafter"/>
</dbReference>
<dbReference type="InterPro" id="IPR050373">
    <property type="entry name" value="Fibrinogen_C-term_domain"/>
</dbReference>
<dbReference type="Pfam" id="PF00147">
    <property type="entry name" value="Fibrinogen_C"/>
    <property type="match status" value="1"/>
</dbReference>
<organism evidence="2 3">
    <name type="scientific">Stichopus japonicus</name>
    <name type="common">Sea cucumber</name>
    <dbReference type="NCBI Taxonomy" id="307972"/>
    <lineage>
        <taxon>Eukaryota</taxon>
        <taxon>Metazoa</taxon>
        <taxon>Echinodermata</taxon>
        <taxon>Eleutherozoa</taxon>
        <taxon>Echinozoa</taxon>
        <taxon>Holothuroidea</taxon>
        <taxon>Aspidochirotacea</taxon>
        <taxon>Aspidochirotida</taxon>
        <taxon>Stichopodidae</taxon>
        <taxon>Apostichopus</taxon>
    </lineage>
</organism>
<protein>
    <submittedName>
        <fullName evidence="2">Putative ficolin-2</fullName>
    </submittedName>
</protein>
<dbReference type="STRING" id="307972.A0A2G8KNJ7"/>
<keyword evidence="3" id="KW-1185">Reference proteome</keyword>
<gene>
    <name evidence="2" type="ORF">BSL78_13519</name>
</gene>
<evidence type="ECO:0000259" key="1">
    <source>
        <dbReference type="PROSITE" id="PS51406"/>
    </source>
</evidence>
<accession>A0A2G8KNJ7</accession>
<dbReference type="EMBL" id="MRZV01000458">
    <property type="protein sequence ID" value="PIK49583.1"/>
    <property type="molecule type" value="Genomic_DNA"/>
</dbReference>
<dbReference type="OrthoDB" id="7735550at2759"/>
<dbReference type="PANTHER" id="PTHR19143:SF458">
    <property type="entry name" value="FIBRINOGEN C-TERMINAL DOMAIN-CONTAINING PROTEIN-RELATED"/>
    <property type="match status" value="1"/>
</dbReference>
<dbReference type="SUPFAM" id="SSF56496">
    <property type="entry name" value="Fibrinogen C-terminal domain-like"/>
    <property type="match status" value="1"/>
</dbReference>
<dbReference type="PANTHER" id="PTHR19143">
    <property type="entry name" value="FIBRINOGEN/TENASCIN/ANGIOPOEITIN"/>
    <property type="match status" value="1"/>
</dbReference>
<feature type="non-terminal residue" evidence="2">
    <location>
        <position position="1"/>
    </location>
</feature>
<proteinExistence type="predicted"/>
<evidence type="ECO:0000313" key="2">
    <source>
        <dbReference type="EMBL" id="PIK49583.1"/>
    </source>
</evidence>
<dbReference type="Gene3D" id="3.90.215.10">
    <property type="entry name" value="Gamma Fibrinogen, chain A, domain 1"/>
    <property type="match status" value="1"/>
</dbReference>
<dbReference type="NCBIfam" id="NF040941">
    <property type="entry name" value="GGGWT_bact"/>
    <property type="match status" value="1"/>
</dbReference>
<dbReference type="AlphaFoldDB" id="A0A2G8KNJ7"/>